<gene>
    <name evidence="2" type="ORF">O181_100139</name>
</gene>
<sequence>MENGRQGIQPRAPLERTCRKSGNPANLPCGFTPLRQQKIGDQESPYFQIPGRIQERKKIIGQEQNFFQAEAERVRSHDPELFRASKRSKMKQHTVVNTSNEASSPKIRNDISTNIGHIVVIHESNINSNTLWLQSS</sequence>
<proteinExistence type="predicted"/>
<dbReference type="Proteomes" id="UP000765509">
    <property type="component" value="Unassembled WGS sequence"/>
</dbReference>
<name>A0A9Q3JEM1_9BASI</name>
<reference evidence="2" key="1">
    <citation type="submission" date="2021-03" db="EMBL/GenBank/DDBJ databases">
        <title>Draft genome sequence of rust myrtle Austropuccinia psidii MF-1, a brazilian biotype.</title>
        <authorList>
            <person name="Quecine M.C."/>
            <person name="Pachon D.M.R."/>
            <person name="Bonatelli M.L."/>
            <person name="Correr F.H."/>
            <person name="Franceschini L.M."/>
            <person name="Leite T.F."/>
            <person name="Margarido G.R.A."/>
            <person name="Almeida C.A."/>
            <person name="Ferrarezi J.A."/>
            <person name="Labate C.A."/>
        </authorList>
    </citation>
    <scope>NUCLEOTIDE SEQUENCE</scope>
    <source>
        <strain evidence="2">MF-1</strain>
    </source>
</reference>
<organism evidence="2 3">
    <name type="scientific">Austropuccinia psidii MF-1</name>
    <dbReference type="NCBI Taxonomy" id="1389203"/>
    <lineage>
        <taxon>Eukaryota</taxon>
        <taxon>Fungi</taxon>
        <taxon>Dikarya</taxon>
        <taxon>Basidiomycota</taxon>
        <taxon>Pucciniomycotina</taxon>
        <taxon>Pucciniomycetes</taxon>
        <taxon>Pucciniales</taxon>
        <taxon>Sphaerophragmiaceae</taxon>
        <taxon>Austropuccinia</taxon>
    </lineage>
</organism>
<evidence type="ECO:0000256" key="1">
    <source>
        <dbReference type="SAM" id="MobiDB-lite"/>
    </source>
</evidence>
<evidence type="ECO:0000313" key="3">
    <source>
        <dbReference type="Proteomes" id="UP000765509"/>
    </source>
</evidence>
<feature type="region of interest" description="Disordered" evidence="1">
    <location>
        <begin position="1"/>
        <end position="29"/>
    </location>
</feature>
<keyword evidence="3" id="KW-1185">Reference proteome</keyword>
<comment type="caution">
    <text evidence="2">The sequence shown here is derived from an EMBL/GenBank/DDBJ whole genome shotgun (WGS) entry which is preliminary data.</text>
</comment>
<protein>
    <submittedName>
        <fullName evidence="2">Uncharacterized protein</fullName>
    </submittedName>
</protein>
<feature type="region of interest" description="Disordered" evidence="1">
    <location>
        <begin position="84"/>
        <end position="108"/>
    </location>
</feature>
<dbReference type="AlphaFoldDB" id="A0A9Q3JEM1"/>
<accession>A0A9Q3JEM1</accession>
<feature type="compositionally biased region" description="Polar residues" evidence="1">
    <location>
        <begin position="94"/>
        <end position="103"/>
    </location>
</feature>
<dbReference type="EMBL" id="AVOT02069548">
    <property type="protein sequence ID" value="MBW0560424.1"/>
    <property type="molecule type" value="Genomic_DNA"/>
</dbReference>
<evidence type="ECO:0000313" key="2">
    <source>
        <dbReference type="EMBL" id="MBW0560424.1"/>
    </source>
</evidence>